<keyword evidence="1" id="KW-0812">Transmembrane</keyword>
<dbReference type="EMBL" id="SOJN01000061">
    <property type="protein sequence ID" value="TET46284.1"/>
    <property type="molecule type" value="Genomic_DNA"/>
</dbReference>
<reference evidence="2 3" key="1">
    <citation type="submission" date="2019-03" db="EMBL/GenBank/DDBJ databases">
        <title>Metabolic potential of uncultured bacteria and archaea associated with petroleum seepage in deep-sea sediments.</title>
        <authorList>
            <person name="Dong X."/>
            <person name="Hubert C."/>
        </authorList>
    </citation>
    <scope>NUCLEOTIDE SEQUENCE [LARGE SCALE GENOMIC DNA]</scope>
    <source>
        <strain evidence="2">E44_bin18</strain>
    </source>
</reference>
<evidence type="ECO:0000256" key="1">
    <source>
        <dbReference type="SAM" id="Phobius"/>
    </source>
</evidence>
<keyword evidence="1" id="KW-1133">Transmembrane helix</keyword>
<dbReference type="Proteomes" id="UP000315525">
    <property type="component" value="Unassembled WGS sequence"/>
</dbReference>
<feature type="transmembrane region" description="Helical" evidence="1">
    <location>
        <begin position="62"/>
        <end position="82"/>
    </location>
</feature>
<accession>A0A523UUT4</accession>
<name>A0A523UUT4_UNCT6</name>
<proteinExistence type="predicted"/>
<dbReference type="AlphaFoldDB" id="A0A523UUT4"/>
<organism evidence="2 3">
    <name type="scientific">candidate division TA06 bacterium</name>
    <dbReference type="NCBI Taxonomy" id="2250710"/>
    <lineage>
        <taxon>Bacteria</taxon>
        <taxon>Bacteria division TA06</taxon>
    </lineage>
</organism>
<evidence type="ECO:0000313" key="3">
    <source>
        <dbReference type="Proteomes" id="UP000315525"/>
    </source>
</evidence>
<gene>
    <name evidence="2" type="ORF">E3J62_04725</name>
</gene>
<protein>
    <submittedName>
        <fullName evidence="2">Uncharacterized protein</fullName>
    </submittedName>
</protein>
<sequence length="162" mass="18886">MRSDEFLRQFAGGKSQKPKVTVEGDVLIEWSYRAPVLVRVLTVLLVVALLLGYYALKHFRGFKMAPLDVVVTFVFFIFAGRFSTFSKNYSMTTVGVYEKLGGNWRNLGNWKDFKSCRREEKKVILEKRKGFPRTIRLSCPEKSKVFAVLNITNEQINKHRWR</sequence>
<feature type="transmembrane region" description="Helical" evidence="1">
    <location>
        <begin position="36"/>
        <end position="56"/>
    </location>
</feature>
<keyword evidence="1" id="KW-0472">Membrane</keyword>
<evidence type="ECO:0000313" key="2">
    <source>
        <dbReference type="EMBL" id="TET46284.1"/>
    </source>
</evidence>
<comment type="caution">
    <text evidence="2">The sequence shown here is derived from an EMBL/GenBank/DDBJ whole genome shotgun (WGS) entry which is preliminary data.</text>
</comment>